<sequence>MDCDDDDVIDPDFEPLMEENSMSDYDANRAGIDLVSIINELEDTETILQPTVPDQQVTTSGSNSRKKQSQRELQWKQKNLILND</sequence>
<reference evidence="2" key="1">
    <citation type="submission" date="2022-03" db="EMBL/GenBank/DDBJ databases">
        <authorList>
            <person name="Tunstrom K."/>
        </authorList>
    </citation>
    <scope>NUCLEOTIDE SEQUENCE</scope>
</reference>
<gene>
    <name evidence="2" type="ORF">EEDITHA_LOCUS6819</name>
</gene>
<protein>
    <submittedName>
        <fullName evidence="2">Uncharacterized protein</fullName>
    </submittedName>
</protein>
<name>A0AAU9TVV1_EUPED</name>
<dbReference type="Proteomes" id="UP001153954">
    <property type="component" value="Unassembled WGS sequence"/>
</dbReference>
<keyword evidence="3" id="KW-1185">Reference proteome</keyword>
<evidence type="ECO:0000313" key="2">
    <source>
        <dbReference type="EMBL" id="CAH2090908.1"/>
    </source>
</evidence>
<evidence type="ECO:0000313" key="3">
    <source>
        <dbReference type="Proteomes" id="UP001153954"/>
    </source>
</evidence>
<feature type="region of interest" description="Disordered" evidence="1">
    <location>
        <begin position="46"/>
        <end position="74"/>
    </location>
</feature>
<dbReference type="EMBL" id="CAKOGL010000010">
    <property type="protein sequence ID" value="CAH2090908.1"/>
    <property type="molecule type" value="Genomic_DNA"/>
</dbReference>
<comment type="caution">
    <text evidence="2">The sequence shown here is derived from an EMBL/GenBank/DDBJ whole genome shotgun (WGS) entry which is preliminary data.</text>
</comment>
<dbReference type="AlphaFoldDB" id="A0AAU9TVV1"/>
<accession>A0AAU9TVV1</accession>
<evidence type="ECO:0000256" key="1">
    <source>
        <dbReference type="SAM" id="MobiDB-lite"/>
    </source>
</evidence>
<organism evidence="2 3">
    <name type="scientific">Euphydryas editha</name>
    <name type="common">Edith's checkerspot</name>
    <dbReference type="NCBI Taxonomy" id="104508"/>
    <lineage>
        <taxon>Eukaryota</taxon>
        <taxon>Metazoa</taxon>
        <taxon>Ecdysozoa</taxon>
        <taxon>Arthropoda</taxon>
        <taxon>Hexapoda</taxon>
        <taxon>Insecta</taxon>
        <taxon>Pterygota</taxon>
        <taxon>Neoptera</taxon>
        <taxon>Endopterygota</taxon>
        <taxon>Lepidoptera</taxon>
        <taxon>Glossata</taxon>
        <taxon>Ditrysia</taxon>
        <taxon>Papilionoidea</taxon>
        <taxon>Nymphalidae</taxon>
        <taxon>Nymphalinae</taxon>
        <taxon>Euphydryas</taxon>
    </lineage>
</organism>
<feature type="compositionally biased region" description="Polar residues" evidence="1">
    <location>
        <begin position="46"/>
        <end position="63"/>
    </location>
</feature>
<proteinExistence type="predicted"/>